<name>A0ABS7TBW5_9GAMM</name>
<evidence type="ECO:0000313" key="2">
    <source>
        <dbReference type="Proteomes" id="UP001430290"/>
    </source>
</evidence>
<dbReference type="EMBL" id="JAIQDJ010000001">
    <property type="protein sequence ID" value="MBZ4185351.1"/>
    <property type="molecule type" value="Genomic_DNA"/>
</dbReference>
<dbReference type="SUPFAM" id="SSF81901">
    <property type="entry name" value="HCP-like"/>
    <property type="match status" value="1"/>
</dbReference>
<gene>
    <name evidence="1" type="ORF">K7B09_03295</name>
</gene>
<sequence length="194" mass="21824">MLKESYSPLDADRFALAWSPSQRGSKRQAVELGQELVRDGYKPAHLLMGLIYEFGGDGIEVDLSKAVDHYRMTAYAIPSPIGYIHLARALMKKGKESYPEALRYLKEADREGATPELNLAYAKYYEPASVPDYATAQQHYLKAALRGRFMGFFGYATMSRRLGQHFRALLVDCTRTALGPFIFLLLGKTARKGF</sequence>
<accession>A0ABS7TBW5</accession>
<dbReference type="InterPro" id="IPR006597">
    <property type="entry name" value="Sel1-like"/>
</dbReference>
<comment type="caution">
    <text evidence="1">The sequence shown here is derived from an EMBL/GenBank/DDBJ whole genome shotgun (WGS) entry which is preliminary data.</text>
</comment>
<evidence type="ECO:0000313" key="1">
    <source>
        <dbReference type="EMBL" id="MBZ4185351.1"/>
    </source>
</evidence>
<dbReference type="RefSeq" id="WP_223626732.1">
    <property type="nucleotide sequence ID" value="NZ_JAIQDJ010000001.1"/>
</dbReference>
<dbReference type="SMART" id="SM00671">
    <property type="entry name" value="SEL1"/>
    <property type="match status" value="3"/>
</dbReference>
<organism evidence="1 2">
    <name type="scientific">Thermomonas beijingensis</name>
    <dbReference type="NCBI Taxonomy" id="2872701"/>
    <lineage>
        <taxon>Bacteria</taxon>
        <taxon>Pseudomonadati</taxon>
        <taxon>Pseudomonadota</taxon>
        <taxon>Gammaproteobacteria</taxon>
        <taxon>Lysobacterales</taxon>
        <taxon>Lysobacteraceae</taxon>
        <taxon>Thermomonas</taxon>
    </lineage>
</organism>
<dbReference type="Proteomes" id="UP001430290">
    <property type="component" value="Unassembled WGS sequence"/>
</dbReference>
<proteinExistence type="predicted"/>
<dbReference type="Gene3D" id="1.25.40.10">
    <property type="entry name" value="Tetratricopeptide repeat domain"/>
    <property type="match status" value="1"/>
</dbReference>
<reference evidence="1" key="1">
    <citation type="submission" date="2021-09" db="EMBL/GenBank/DDBJ databases">
        <authorList>
            <person name="Wu T."/>
            <person name="Guo S.Z."/>
        </authorList>
    </citation>
    <scope>NUCLEOTIDE SEQUENCE</scope>
    <source>
        <strain evidence="1">RSS-23</strain>
    </source>
</reference>
<keyword evidence="2" id="KW-1185">Reference proteome</keyword>
<evidence type="ECO:0008006" key="3">
    <source>
        <dbReference type="Google" id="ProtNLM"/>
    </source>
</evidence>
<dbReference type="InterPro" id="IPR011990">
    <property type="entry name" value="TPR-like_helical_dom_sf"/>
</dbReference>
<protein>
    <recommendedName>
        <fullName evidence="3">Sel1 repeat family protein</fullName>
    </recommendedName>
</protein>